<dbReference type="PANTHER" id="PTHR47053:SF1">
    <property type="entry name" value="MUREIN DD-ENDOPEPTIDASE MEPH-RELATED"/>
    <property type="match status" value="1"/>
</dbReference>
<evidence type="ECO:0000256" key="4">
    <source>
        <dbReference type="ARBA" id="ARBA00022807"/>
    </source>
</evidence>
<keyword evidence="3" id="KW-0378">Hydrolase</keyword>
<evidence type="ECO:0000313" key="7">
    <source>
        <dbReference type="EMBL" id="AIW55235.1"/>
    </source>
</evidence>
<dbReference type="InterPro" id="IPR000064">
    <property type="entry name" value="NLP_P60_dom"/>
</dbReference>
<feature type="domain" description="NlpC/P60" evidence="6">
    <location>
        <begin position="84"/>
        <end position="199"/>
    </location>
</feature>
<sequence>MFFSTQSFPSTTTTHRNLTAESTSTENTGTWGDVESLDVPQTKSQAEKDAEATRERLEQEAAQNQTANRSEQREPIPQIELGSATGTGADVARFATGFQGYPYVSGGNSPSGWDCSGFVQYVYSRFGVNLPHYSGAQATVGTPVSGLAEAQPGDIIANSGHAAIYIGNGMVMNALNPGMGTQITGLNVFHGGYSIRRVL</sequence>
<keyword evidence="7" id="KW-0449">Lipoprotein</keyword>
<dbReference type="InterPro" id="IPR038765">
    <property type="entry name" value="Papain-like_cys_pep_sf"/>
</dbReference>
<evidence type="ECO:0000256" key="1">
    <source>
        <dbReference type="ARBA" id="ARBA00007074"/>
    </source>
</evidence>
<gene>
    <name evidence="7" type="ORF">B7017_p0186</name>
</gene>
<accession>A0A0A0UZ87</accession>
<dbReference type="GO" id="GO:0008234">
    <property type="term" value="F:cysteine-type peptidase activity"/>
    <property type="evidence" value="ECO:0007669"/>
    <property type="project" value="UniProtKB-KW"/>
</dbReference>
<name>A0A0A0UZ87_BIFBR</name>
<feature type="compositionally biased region" description="Basic and acidic residues" evidence="5">
    <location>
        <begin position="45"/>
        <end position="59"/>
    </location>
</feature>
<feature type="compositionally biased region" description="Polar residues" evidence="5">
    <location>
        <begin position="15"/>
        <end position="30"/>
    </location>
</feature>
<proteinExistence type="inferred from homology"/>
<dbReference type="AlphaFoldDB" id="A0A0A0UZ87"/>
<feature type="compositionally biased region" description="Low complexity" evidence="5">
    <location>
        <begin position="1"/>
        <end position="14"/>
    </location>
</feature>
<dbReference type="GO" id="GO:0006508">
    <property type="term" value="P:proteolysis"/>
    <property type="evidence" value="ECO:0007669"/>
    <property type="project" value="UniProtKB-KW"/>
</dbReference>
<organism evidence="7">
    <name type="scientific">Bifidobacterium breve</name>
    <dbReference type="NCBI Taxonomy" id="1685"/>
    <lineage>
        <taxon>Bacteria</taxon>
        <taxon>Bacillati</taxon>
        <taxon>Actinomycetota</taxon>
        <taxon>Actinomycetes</taxon>
        <taxon>Bifidobacteriales</taxon>
        <taxon>Bifidobacteriaceae</taxon>
        <taxon>Bifidobacterium</taxon>
    </lineage>
</organism>
<reference evidence="7" key="1">
    <citation type="journal article" date="2015" name="Appl. Environ. Microbiol.">
        <title>Discovery of a conjugative megaplasmid in Bifidobacterium breve.</title>
        <authorList>
            <person name="Bottacini F."/>
            <person name="O'Connell Motherway M."/>
            <person name="Casey E."/>
            <person name="McDonnell B."/>
            <person name="Mahony J."/>
            <person name="Ventura M."/>
            <person name="van Sinderen D."/>
        </authorList>
    </citation>
    <scope>NUCLEOTIDE SEQUENCE</scope>
    <source>
        <strain evidence="7">JCM 7017</strain>
        <plasmid evidence="7">megaplasmid pMP7017</plasmid>
    </source>
</reference>
<evidence type="ECO:0000256" key="2">
    <source>
        <dbReference type="ARBA" id="ARBA00022670"/>
    </source>
</evidence>
<dbReference type="PROSITE" id="PS51935">
    <property type="entry name" value="NLPC_P60"/>
    <property type="match status" value="1"/>
</dbReference>
<keyword evidence="2" id="KW-0645">Protease</keyword>
<keyword evidence="4" id="KW-0788">Thiol protease</keyword>
<evidence type="ECO:0000259" key="6">
    <source>
        <dbReference type="PROSITE" id="PS51935"/>
    </source>
</evidence>
<geneLocation type="plasmid" evidence="7">
    <name>megaplasmid pMP7017</name>
</geneLocation>
<protein>
    <submittedName>
        <fullName evidence="7">NlpC/P60 lipoprotein</fullName>
    </submittedName>
</protein>
<comment type="similarity">
    <text evidence="1">Belongs to the peptidase C40 family.</text>
</comment>
<dbReference type="InterPro" id="IPR051202">
    <property type="entry name" value="Peptidase_C40"/>
</dbReference>
<dbReference type="RefSeq" id="WP_052791163.1">
    <property type="nucleotide sequence ID" value="NZ_KM406416.1"/>
</dbReference>
<dbReference type="SUPFAM" id="SSF54001">
    <property type="entry name" value="Cysteine proteinases"/>
    <property type="match status" value="1"/>
</dbReference>
<dbReference type="Pfam" id="PF00877">
    <property type="entry name" value="NLPC_P60"/>
    <property type="match status" value="1"/>
</dbReference>
<keyword evidence="7" id="KW-0614">Plasmid</keyword>
<evidence type="ECO:0000256" key="3">
    <source>
        <dbReference type="ARBA" id="ARBA00022801"/>
    </source>
</evidence>
<dbReference type="PANTHER" id="PTHR47053">
    <property type="entry name" value="MUREIN DD-ENDOPEPTIDASE MEPH-RELATED"/>
    <property type="match status" value="1"/>
</dbReference>
<evidence type="ECO:0000256" key="5">
    <source>
        <dbReference type="SAM" id="MobiDB-lite"/>
    </source>
</evidence>
<dbReference type="EMBL" id="KM406416">
    <property type="protein sequence ID" value="AIW55235.1"/>
    <property type="molecule type" value="Genomic_DNA"/>
</dbReference>
<feature type="region of interest" description="Disordered" evidence="5">
    <location>
        <begin position="1"/>
        <end position="83"/>
    </location>
</feature>
<dbReference type="Gene3D" id="3.90.1720.10">
    <property type="entry name" value="endopeptidase domain like (from Nostoc punctiforme)"/>
    <property type="match status" value="1"/>
</dbReference>